<dbReference type="EMBL" id="VFPJ01000001">
    <property type="protein sequence ID" value="TQM42181.1"/>
    <property type="molecule type" value="Genomic_DNA"/>
</dbReference>
<proteinExistence type="predicted"/>
<gene>
    <name evidence="1" type="ORF">BC670_3217</name>
</gene>
<name>A0A543G7Y0_9FLAO</name>
<organism evidence="1 2">
    <name type="scientific">Flavobacterium branchiophilum</name>
    <dbReference type="NCBI Taxonomy" id="55197"/>
    <lineage>
        <taxon>Bacteria</taxon>
        <taxon>Pseudomonadati</taxon>
        <taxon>Bacteroidota</taxon>
        <taxon>Flavobacteriia</taxon>
        <taxon>Flavobacteriales</taxon>
        <taxon>Flavobacteriaceae</taxon>
        <taxon>Flavobacterium</taxon>
    </lineage>
</organism>
<sequence>MNPVLGVPQGSGYPFQTTFIKLKKKYNIVK</sequence>
<dbReference type="Proteomes" id="UP000320773">
    <property type="component" value="Unassembled WGS sequence"/>
</dbReference>
<comment type="caution">
    <text evidence="1">The sequence shown here is derived from an EMBL/GenBank/DDBJ whole genome shotgun (WGS) entry which is preliminary data.</text>
</comment>
<dbReference type="AlphaFoldDB" id="A0A543G7Y0"/>
<evidence type="ECO:0000313" key="1">
    <source>
        <dbReference type="EMBL" id="TQM42181.1"/>
    </source>
</evidence>
<accession>A0A543G7Y0</accession>
<reference evidence="1 2" key="1">
    <citation type="submission" date="2019-06" db="EMBL/GenBank/DDBJ databases">
        <title>Genomic Encyclopedia of Archaeal and Bacterial Type Strains, Phase II (KMG-II): from individual species to whole genera.</title>
        <authorList>
            <person name="Goeker M."/>
        </authorList>
    </citation>
    <scope>NUCLEOTIDE SEQUENCE [LARGE SCALE GENOMIC DNA]</scope>
    <source>
        <strain evidence="1 2">DSM 24789</strain>
    </source>
</reference>
<evidence type="ECO:0000313" key="2">
    <source>
        <dbReference type="Proteomes" id="UP000320773"/>
    </source>
</evidence>
<protein>
    <submittedName>
        <fullName evidence="1">Uncharacterized protein</fullName>
    </submittedName>
</protein>